<proteinExistence type="predicted"/>
<dbReference type="Pfam" id="PF00512">
    <property type="entry name" value="HisKA"/>
    <property type="match status" value="1"/>
</dbReference>
<reference evidence="17" key="1">
    <citation type="submission" date="2016-02" db="EMBL/GenBank/DDBJ databases">
        <authorList>
            <person name="Holder M.E."/>
            <person name="Ajami N.J."/>
            <person name="Petrosino J.F."/>
        </authorList>
    </citation>
    <scope>NUCLEOTIDE SEQUENCE [LARGE SCALE GENOMIC DNA]</scope>
    <source>
        <strain evidence="17">DSM 12838</strain>
    </source>
</reference>
<dbReference type="PANTHER" id="PTHR43065">
    <property type="entry name" value="SENSOR HISTIDINE KINASE"/>
    <property type="match status" value="1"/>
</dbReference>
<dbReference type="STRING" id="888061.AXF15_08635"/>
<evidence type="ECO:0000256" key="1">
    <source>
        <dbReference type="ARBA" id="ARBA00000085"/>
    </source>
</evidence>
<dbReference type="InterPro" id="IPR004358">
    <property type="entry name" value="Sig_transdc_His_kin-like_C"/>
</dbReference>
<feature type="transmembrane region" description="Helical" evidence="14">
    <location>
        <begin position="275"/>
        <end position="299"/>
    </location>
</feature>
<protein>
    <recommendedName>
        <fullName evidence="3">histidine kinase</fullName>
        <ecNumber evidence="3">2.7.13.3</ecNumber>
    </recommendedName>
</protein>
<evidence type="ECO:0000256" key="6">
    <source>
        <dbReference type="ARBA" id="ARBA00022679"/>
    </source>
</evidence>
<dbReference type="InterPro" id="IPR003594">
    <property type="entry name" value="HATPase_dom"/>
</dbReference>
<dbReference type="SMART" id="SM00387">
    <property type="entry name" value="HATPase_c"/>
    <property type="match status" value="1"/>
</dbReference>
<feature type="domain" description="Histidine kinase" evidence="15">
    <location>
        <begin position="331"/>
        <end position="550"/>
    </location>
</feature>
<dbReference type="SUPFAM" id="SSF55874">
    <property type="entry name" value="ATPase domain of HSP90 chaperone/DNA topoisomerase II/histidine kinase"/>
    <property type="match status" value="1"/>
</dbReference>
<dbReference type="Gene3D" id="3.30.565.10">
    <property type="entry name" value="Histidine kinase-like ATPase, C-terminal domain"/>
    <property type="match status" value="1"/>
</dbReference>
<dbReference type="CDD" id="cd00082">
    <property type="entry name" value="HisKA"/>
    <property type="match status" value="1"/>
</dbReference>
<evidence type="ECO:0000256" key="9">
    <source>
        <dbReference type="ARBA" id="ARBA00022777"/>
    </source>
</evidence>
<gene>
    <name evidence="16" type="ORF">AXF15_08635</name>
</gene>
<keyword evidence="4" id="KW-1003">Cell membrane</keyword>
<evidence type="ECO:0000256" key="2">
    <source>
        <dbReference type="ARBA" id="ARBA00004651"/>
    </source>
</evidence>
<dbReference type="Proteomes" id="UP000063964">
    <property type="component" value="Chromosome"/>
</dbReference>
<dbReference type="InterPro" id="IPR003661">
    <property type="entry name" value="HisK_dim/P_dom"/>
</dbReference>
<evidence type="ECO:0000256" key="8">
    <source>
        <dbReference type="ARBA" id="ARBA00022741"/>
    </source>
</evidence>
<evidence type="ECO:0000313" key="16">
    <source>
        <dbReference type="EMBL" id="AMD93158.1"/>
    </source>
</evidence>
<dbReference type="InterPro" id="IPR036890">
    <property type="entry name" value="HATPase_C_sf"/>
</dbReference>
<dbReference type="Gene3D" id="1.10.287.130">
    <property type="match status" value="1"/>
</dbReference>
<dbReference type="PANTHER" id="PTHR43065:SF46">
    <property type="entry name" value="C4-DICARBOXYLATE TRANSPORT SENSOR PROTEIN DCTB"/>
    <property type="match status" value="1"/>
</dbReference>
<dbReference type="PROSITE" id="PS50109">
    <property type="entry name" value="HIS_KIN"/>
    <property type="match status" value="1"/>
</dbReference>
<keyword evidence="6" id="KW-0808">Transferase</keyword>
<dbReference type="Pfam" id="PF02743">
    <property type="entry name" value="dCache_1"/>
    <property type="match status" value="1"/>
</dbReference>
<dbReference type="GO" id="GO:0005886">
    <property type="term" value="C:plasma membrane"/>
    <property type="evidence" value="ECO:0007669"/>
    <property type="project" value="UniProtKB-SubCell"/>
</dbReference>
<organism evidence="16 17">
    <name type="scientific">Desulfomicrobium orale DSM 12838</name>
    <dbReference type="NCBI Taxonomy" id="888061"/>
    <lineage>
        <taxon>Bacteria</taxon>
        <taxon>Pseudomonadati</taxon>
        <taxon>Thermodesulfobacteriota</taxon>
        <taxon>Desulfovibrionia</taxon>
        <taxon>Desulfovibrionales</taxon>
        <taxon>Desulfomicrobiaceae</taxon>
        <taxon>Desulfomicrobium</taxon>
    </lineage>
</organism>
<keyword evidence="5" id="KW-0597">Phosphoprotein</keyword>
<evidence type="ECO:0000256" key="5">
    <source>
        <dbReference type="ARBA" id="ARBA00022553"/>
    </source>
</evidence>
<name>A0A0X8JQR1_9BACT</name>
<dbReference type="EMBL" id="CP014230">
    <property type="protein sequence ID" value="AMD93158.1"/>
    <property type="molecule type" value="Genomic_DNA"/>
</dbReference>
<evidence type="ECO:0000256" key="10">
    <source>
        <dbReference type="ARBA" id="ARBA00022840"/>
    </source>
</evidence>
<keyword evidence="11 14" id="KW-1133">Transmembrane helix</keyword>
<feature type="transmembrane region" description="Helical" evidence="14">
    <location>
        <begin position="12"/>
        <end position="36"/>
    </location>
</feature>
<evidence type="ECO:0000256" key="4">
    <source>
        <dbReference type="ARBA" id="ARBA00022475"/>
    </source>
</evidence>
<dbReference type="Pfam" id="PF02518">
    <property type="entry name" value="HATPase_c"/>
    <property type="match status" value="1"/>
</dbReference>
<evidence type="ECO:0000313" key="17">
    <source>
        <dbReference type="Proteomes" id="UP000063964"/>
    </source>
</evidence>
<keyword evidence="7 14" id="KW-0812">Transmembrane</keyword>
<keyword evidence="17" id="KW-1185">Reference proteome</keyword>
<dbReference type="InterPro" id="IPR005467">
    <property type="entry name" value="His_kinase_dom"/>
</dbReference>
<dbReference type="GO" id="GO:0000155">
    <property type="term" value="F:phosphorelay sensor kinase activity"/>
    <property type="evidence" value="ECO:0007669"/>
    <property type="project" value="InterPro"/>
</dbReference>
<dbReference type="AlphaFoldDB" id="A0A0X8JQR1"/>
<dbReference type="PRINTS" id="PR00344">
    <property type="entry name" value="BCTRLSENSOR"/>
</dbReference>
<evidence type="ECO:0000256" key="13">
    <source>
        <dbReference type="ARBA" id="ARBA00023136"/>
    </source>
</evidence>
<dbReference type="SUPFAM" id="SSF47384">
    <property type="entry name" value="Homodimeric domain of signal transducing histidine kinase"/>
    <property type="match status" value="1"/>
</dbReference>
<evidence type="ECO:0000256" key="14">
    <source>
        <dbReference type="SAM" id="Phobius"/>
    </source>
</evidence>
<dbReference type="InterPro" id="IPR036097">
    <property type="entry name" value="HisK_dim/P_sf"/>
</dbReference>
<dbReference type="EC" id="2.7.13.3" evidence="3"/>
<keyword evidence="10" id="KW-0067">ATP-binding</keyword>
<dbReference type="RefSeq" id="WP_066606098.1">
    <property type="nucleotide sequence ID" value="NZ_CP014230.1"/>
</dbReference>
<sequence>MSIFGLKDLGTKIAITALSFSLIPLIALGVTMYSMFSSAYHSKVRTNLISLSENKRQGVDLFLREQIAQLRTVAYSNSIEKLSVQENLDSVLASMQVSSRTFIDLGIIDDEGRHVAYSGPYNLTRANYKNEDWFHQVMIRKIYVSDVFEGFRGFPHMIIAVRKQEKGRIWILRATIDSDIFDSLVRWLQLGDKGDAYLVNRAGELQTRPRFGNKSRDIYAPYLGAPFAGTKVREFSSGSEKMFVSGIWLEQKDWVLIIEEDMQGELRPLFEAEAAAWAVVGSGVAFIIIGTLLITRMIVVQQERSNRAEAKLNEELIQSSKMAALGKLAAGVAHEVNNPLAVIREKAGWMRDLLEEEDVRGSANFQEFEEAVDKIEQHVERAGSVVHRMLGFARRMEPVCNDVYLNDVLKQTTAFLDNEIRFRNIELDWALLPDLPSIQSDAAQIQQVVLNLFNNAIDAIGKDGRITVTTTCDQAADTVTVSIRDDGPGMDKEVQHRIFDPFFTTKKVGEGTGLGLSISYSIINKLGGTLRFESEPGEGTEFIITLPVKHHDRKE</sequence>
<accession>A0A0X8JQR1</accession>
<evidence type="ECO:0000256" key="11">
    <source>
        <dbReference type="ARBA" id="ARBA00022989"/>
    </source>
</evidence>
<evidence type="ECO:0000256" key="3">
    <source>
        <dbReference type="ARBA" id="ARBA00012438"/>
    </source>
</evidence>
<comment type="subcellular location">
    <subcellularLocation>
        <location evidence="2">Cell membrane</location>
        <topology evidence="2">Multi-pass membrane protein</topology>
    </subcellularLocation>
</comment>
<dbReference type="KEGG" id="doa:AXF15_08635"/>
<evidence type="ECO:0000256" key="12">
    <source>
        <dbReference type="ARBA" id="ARBA00023012"/>
    </source>
</evidence>
<dbReference type="SMART" id="SM00388">
    <property type="entry name" value="HisKA"/>
    <property type="match status" value="1"/>
</dbReference>
<evidence type="ECO:0000256" key="7">
    <source>
        <dbReference type="ARBA" id="ARBA00022692"/>
    </source>
</evidence>
<dbReference type="OrthoDB" id="9777714at2"/>
<dbReference type="InterPro" id="IPR033479">
    <property type="entry name" value="dCache_1"/>
</dbReference>
<evidence type="ECO:0000259" key="15">
    <source>
        <dbReference type="PROSITE" id="PS50109"/>
    </source>
</evidence>
<keyword evidence="12" id="KW-0902">Two-component regulatory system</keyword>
<dbReference type="Gene3D" id="3.30.450.20">
    <property type="entry name" value="PAS domain"/>
    <property type="match status" value="1"/>
</dbReference>
<dbReference type="GO" id="GO:0005524">
    <property type="term" value="F:ATP binding"/>
    <property type="evidence" value="ECO:0007669"/>
    <property type="project" value="UniProtKB-KW"/>
</dbReference>
<keyword evidence="13 14" id="KW-0472">Membrane</keyword>
<keyword evidence="8" id="KW-0547">Nucleotide-binding</keyword>
<keyword evidence="9 16" id="KW-0418">Kinase</keyword>
<comment type="catalytic activity">
    <reaction evidence="1">
        <text>ATP + protein L-histidine = ADP + protein N-phospho-L-histidine.</text>
        <dbReference type="EC" id="2.7.13.3"/>
    </reaction>
</comment>